<gene>
    <name evidence="4" type="ORF">Tco_0819624</name>
</gene>
<dbReference type="InterPro" id="IPR012337">
    <property type="entry name" value="RNaseH-like_sf"/>
</dbReference>
<name>A0ABQ5A738_9ASTR</name>
<evidence type="ECO:0000256" key="1">
    <source>
        <dbReference type="ARBA" id="ARBA00022723"/>
    </source>
</evidence>
<dbReference type="EMBL" id="BQNB010012046">
    <property type="protein sequence ID" value="GJS98454.1"/>
    <property type="molecule type" value="Genomic_DNA"/>
</dbReference>
<dbReference type="InterPro" id="IPR013103">
    <property type="entry name" value="RVT_2"/>
</dbReference>
<keyword evidence="1" id="KW-0479">Metal-binding</keyword>
<keyword evidence="2" id="KW-0378">Hydrolase</keyword>
<dbReference type="PROSITE" id="PS50994">
    <property type="entry name" value="INTEGRASE"/>
    <property type="match status" value="1"/>
</dbReference>
<dbReference type="Proteomes" id="UP001151760">
    <property type="component" value="Unassembled WGS sequence"/>
</dbReference>
<accession>A0ABQ5A738</accession>
<sequence>MLYFKEEGLSIRLPTPRTPKQNGVVERRNRTLVKAARTMLSASKLSLSFWAEAVTTTCYTQNRSIIISAHGKTTRDHPLEQVHGNPTMPVQTRRQLATDPEMMKPLSVRQTKIPGNNRTIHWQDDYKAKVEEVRLRCPRSTQVLSIYQMDVKTAFLNSPLKEEVYVAQPEGFIDPDHPEKVYLLRKALYGLKQTPRAWYDELSNFLMSKGFTKCWS</sequence>
<evidence type="ECO:0000259" key="3">
    <source>
        <dbReference type="PROSITE" id="PS50994"/>
    </source>
</evidence>
<proteinExistence type="predicted"/>
<dbReference type="Gene3D" id="3.30.420.10">
    <property type="entry name" value="Ribonuclease H-like superfamily/Ribonuclease H"/>
    <property type="match status" value="1"/>
</dbReference>
<dbReference type="InterPro" id="IPR039537">
    <property type="entry name" value="Retrotran_Ty1/copia-like"/>
</dbReference>
<reference evidence="4" key="2">
    <citation type="submission" date="2022-01" db="EMBL/GenBank/DDBJ databases">
        <authorList>
            <person name="Yamashiro T."/>
            <person name="Shiraishi A."/>
            <person name="Satake H."/>
            <person name="Nakayama K."/>
        </authorList>
    </citation>
    <scope>NUCLEOTIDE SEQUENCE</scope>
</reference>
<keyword evidence="5" id="KW-1185">Reference proteome</keyword>
<dbReference type="Pfam" id="PF07727">
    <property type="entry name" value="RVT_2"/>
    <property type="match status" value="1"/>
</dbReference>
<dbReference type="InterPro" id="IPR001584">
    <property type="entry name" value="Integrase_cat-core"/>
</dbReference>
<dbReference type="InterPro" id="IPR036397">
    <property type="entry name" value="RNaseH_sf"/>
</dbReference>
<evidence type="ECO:0000313" key="4">
    <source>
        <dbReference type="EMBL" id="GJS98454.1"/>
    </source>
</evidence>
<comment type="caution">
    <text evidence="4">The sequence shown here is derived from an EMBL/GenBank/DDBJ whole genome shotgun (WGS) entry which is preliminary data.</text>
</comment>
<organism evidence="4 5">
    <name type="scientific">Tanacetum coccineum</name>
    <dbReference type="NCBI Taxonomy" id="301880"/>
    <lineage>
        <taxon>Eukaryota</taxon>
        <taxon>Viridiplantae</taxon>
        <taxon>Streptophyta</taxon>
        <taxon>Embryophyta</taxon>
        <taxon>Tracheophyta</taxon>
        <taxon>Spermatophyta</taxon>
        <taxon>Magnoliopsida</taxon>
        <taxon>eudicotyledons</taxon>
        <taxon>Gunneridae</taxon>
        <taxon>Pentapetalae</taxon>
        <taxon>asterids</taxon>
        <taxon>campanulids</taxon>
        <taxon>Asterales</taxon>
        <taxon>Asteraceae</taxon>
        <taxon>Asteroideae</taxon>
        <taxon>Anthemideae</taxon>
        <taxon>Anthemidinae</taxon>
        <taxon>Tanacetum</taxon>
    </lineage>
</organism>
<dbReference type="SUPFAM" id="SSF53098">
    <property type="entry name" value="Ribonuclease H-like"/>
    <property type="match status" value="1"/>
</dbReference>
<dbReference type="PANTHER" id="PTHR42648:SF32">
    <property type="entry name" value="RIBONUCLEASE H-LIKE DOMAIN, GAG-PRE-INTEGRASE DOMAIN PROTEIN-RELATED"/>
    <property type="match status" value="1"/>
</dbReference>
<reference evidence="4" key="1">
    <citation type="journal article" date="2022" name="Int. J. Mol. Sci.">
        <title>Draft Genome of Tanacetum Coccineum: Genomic Comparison of Closely Related Tanacetum-Family Plants.</title>
        <authorList>
            <person name="Yamashiro T."/>
            <person name="Shiraishi A."/>
            <person name="Nakayama K."/>
            <person name="Satake H."/>
        </authorList>
    </citation>
    <scope>NUCLEOTIDE SEQUENCE</scope>
</reference>
<protein>
    <submittedName>
        <fullName evidence="4">Copia protein</fullName>
    </submittedName>
</protein>
<dbReference type="PANTHER" id="PTHR42648">
    <property type="entry name" value="TRANSPOSASE, PUTATIVE-RELATED"/>
    <property type="match status" value="1"/>
</dbReference>
<evidence type="ECO:0000256" key="2">
    <source>
        <dbReference type="ARBA" id="ARBA00022801"/>
    </source>
</evidence>
<feature type="domain" description="Integrase catalytic" evidence="3">
    <location>
        <begin position="1"/>
        <end position="86"/>
    </location>
</feature>
<evidence type="ECO:0000313" key="5">
    <source>
        <dbReference type="Proteomes" id="UP001151760"/>
    </source>
</evidence>